<evidence type="ECO:0000259" key="1">
    <source>
        <dbReference type="Pfam" id="PF13529"/>
    </source>
</evidence>
<dbReference type="GeneID" id="61767662"/>
<keyword evidence="3" id="KW-1185">Reference proteome</keyword>
<gene>
    <name evidence="2" type="ORF">FX981_00874</name>
</gene>
<proteinExistence type="predicted"/>
<accession>A0A5C0WDG0</accession>
<dbReference type="EMBL" id="CP043404">
    <property type="protein sequence ID" value="QEK62689.1"/>
    <property type="molecule type" value="Genomic_DNA"/>
</dbReference>
<name>A0A5C0WDG0_BACIA</name>
<reference evidence="2 3" key="1">
    <citation type="journal article" date="2018" name="Plant Biotechnol. Rep.">
        <title>Diversity and antifungal activity of endophytic bacteria associated with Panax ginseng seedlings.</title>
        <authorList>
            <person name="Park J.M."/>
            <person name="Hong C.E."/>
            <person name="Jo S.H."/>
        </authorList>
    </citation>
    <scope>NUCLEOTIDE SEQUENCE [LARGE SCALE GENOMIC DNA]</scope>
    <source>
        <strain evidence="2 3">PgKB20</strain>
    </source>
</reference>
<organism evidence="2 3">
    <name type="scientific">Bacillus safensis</name>
    <dbReference type="NCBI Taxonomy" id="561879"/>
    <lineage>
        <taxon>Bacteria</taxon>
        <taxon>Bacillati</taxon>
        <taxon>Bacillota</taxon>
        <taxon>Bacilli</taxon>
        <taxon>Bacillales</taxon>
        <taxon>Bacillaceae</taxon>
        <taxon>Bacillus</taxon>
    </lineage>
</organism>
<evidence type="ECO:0000313" key="3">
    <source>
        <dbReference type="Proteomes" id="UP000325032"/>
    </source>
</evidence>
<sequence>MTVKQISGIHPYNDLFYRSCFFNCFFPIVKLHGQEVAPYLLNDQFAYGLTEDGLLQIDWMSAHDPEKIMNLQGIQVEKMTHCTNLIEKVKQDVRRDRPVIVWVDPYVQRGRKEYLTTHSRHSILITGFHENQQTFQVLENRHLDNLSYEHQVLSYGDVQKGYDTFHDHFQPNDQFHSYAAFHFDPVKVSTELFDQKTAYFLRNMHGHIDAIEKGITTLETFYEQFPQWDDIEKLVASFNQIINTKKVEMYRLRLIKGDLPELFQWMESILAEWEKARHQAAKLFFSGEMSSRYQANIKASLQQIIQDEKKWLEMLKIKCKRECGVS</sequence>
<dbReference type="RefSeq" id="WP_149125919.1">
    <property type="nucleotide sequence ID" value="NZ_CP043404.1"/>
</dbReference>
<evidence type="ECO:0000313" key="2">
    <source>
        <dbReference type="EMBL" id="QEK62689.1"/>
    </source>
</evidence>
<dbReference type="Proteomes" id="UP000325032">
    <property type="component" value="Chromosome"/>
</dbReference>
<dbReference type="AlphaFoldDB" id="A0A5C0WDG0"/>
<protein>
    <recommendedName>
        <fullName evidence="1">Peptidase C39-like domain-containing protein</fullName>
    </recommendedName>
</protein>
<feature type="domain" description="Peptidase C39-like" evidence="1">
    <location>
        <begin position="79"/>
        <end position="137"/>
    </location>
</feature>
<dbReference type="Pfam" id="PF13529">
    <property type="entry name" value="Peptidase_C39_2"/>
    <property type="match status" value="1"/>
</dbReference>
<dbReference type="InterPro" id="IPR039564">
    <property type="entry name" value="Peptidase_C39-like"/>
</dbReference>